<comment type="caution">
    <text evidence="5">The sequence shown here is derived from an EMBL/GenBank/DDBJ whole genome shotgun (WGS) entry which is preliminary data.</text>
</comment>
<dbReference type="InterPro" id="IPR008928">
    <property type="entry name" value="6-hairpin_glycosidase_sf"/>
</dbReference>
<dbReference type="PANTHER" id="PTHR36845">
    <property type="entry name" value="HYDROLASE, PUTATIVE (AFU_ORTHOLOGUE AFUA_7G05090)-RELATED"/>
    <property type="match status" value="1"/>
</dbReference>
<feature type="binding site" evidence="4">
    <location>
        <position position="265"/>
    </location>
    <ligand>
        <name>substrate</name>
    </ligand>
</feature>
<evidence type="ECO:0000313" key="6">
    <source>
        <dbReference type="Proteomes" id="UP000610931"/>
    </source>
</evidence>
<dbReference type="RefSeq" id="WP_199115009.1">
    <property type="nucleotide sequence ID" value="NZ_JAELVQ010000009.1"/>
</dbReference>
<dbReference type="Proteomes" id="UP000610931">
    <property type="component" value="Unassembled WGS sequence"/>
</dbReference>
<reference evidence="5" key="1">
    <citation type="submission" date="2020-12" db="EMBL/GenBank/DDBJ databases">
        <title>Snuella sp. nov., isolated from sediment in Incheon.</title>
        <authorList>
            <person name="Kim W."/>
        </authorList>
    </citation>
    <scope>NUCLEOTIDE SEQUENCE</scope>
    <source>
        <strain evidence="5">CAU 1569</strain>
    </source>
</reference>
<dbReference type="EMBL" id="JAELVQ010000009">
    <property type="protein sequence ID" value="MBJ6368252.1"/>
    <property type="molecule type" value="Genomic_DNA"/>
</dbReference>
<comment type="similarity">
    <text evidence="2">Belongs to the glycosyl hydrolase 88 family.</text>
</comment>
<protein>
    <submittedName>
        <fullName evidence="5">Glycoside hydrolase family 88 protein</fullName>
    </submittedName>
</protein>
<accession>A0A8J7IFS5</accession>
<dbReference type="Pfam" id="PF07470">
    <property type="entry name" value="Glyco_hydro_88"/>
    <property type="match status" value="1"/>
</dbReference>
<feature type="active site" description="Proton donor" evidence="3">
    <location>
        <position position="189"/>
    </location>
</feature>
<organism evidence="5 6">
    <name type="scientific">Snuella sedimenti</name>
    <dbReference type="NCBI Taxonomy" id="2798802"/>
    <lineage>
        <taxon>Bacteria</taxon>
        <taxon>Pseudomonadati</taxon>
        <taxon>Bacteroidota</taxon>
        <taxon>Flavobacteriia</taxon>
        <taxon>Flavobacteriales</taxon>
        <taxon>Flavobacteriaceae</taxon>
        <taxon>Snuella</taxon>
    </lineage>
</organism>
<feature type="binding site" evidence="4">
    <location>
        <position position="249"/>
    </location>
    <ligand>
        <name>substrate</name>
    </ligand>
</feature>
<feature type="binding site" evidence="4">
    <location>
        <position position="124"/>
    </location>
    <ligand>
        <name>substrate</name>
    </ligand>
</feature>
<keyword evidence="1 5" id="KW-0378">Hydrolase</keyword>
<dbReference type="PANTHER" id="PTHR36845:SF1">
    <property type="entry name" value="HYDROLASE, PUTATIVE (AFU_ORTHOLOGUE AFUA_7G05090)-RELATED"/>
    <property type="match status" value="1"/>
</dbReference>
<name>A0A8J7IFS5_9FLAO</name>
<keyword evidence="6" id="KW-1185">Reference proteome</keyword>
<dbReference type="GO" id="GO:0000272">
    <property type="term" value="P:polysaccharide catabolic process"/>
    <property type="evidence" value="ECO:0007669"/>
    <property type="project" value="TreeGrafter"/>
</dbReference>
<feature type="binding site" evidence="4">
    <location>
        <position position="189"/>
    </location>
    <ligand>
        <name>substrate</name>
    </ligand>
</feature>
<sequence length="408" mass="46954">MSVVKYCILISLLTAFVYSLTQKNESKNKNLHRDVMDVTPILEKAEKQLILQKLSAEKINRIPRTVTETGEIHWANSDFDWTEGFFPGSCWFIYESTKNEDWKVAAEKFQDLFETHKYITTNHDLGFVFNCSFGNGYRLTENEVFKQVLIEAANSLSTRFNSSVGCLKSWDVNNGWQSKRNWKFPVIIDNMMNLELLFKVSEITGNPKYKKIAITHANTTLANHFRENNSSYHVVDYDPKTGDVRSRQTAQGFADGSSWARGQAWGLYGYTVCYRYTKDMTYLEQAQKIAKYILHNNAIPKDGIPFWDYDADNIPNEPRDVSAAAITLSALIELDEYTSQSYLPTINKLIKSLASNDYTSPIGENQNFILMHSVGSIPHNAEIDVPLNYADYYYLEALVRYQNRYHIN</sequence>
<evidence type="ECO:0000256" key="3">
    <source>
        <dbReference type="PIRSR" id="PIRSR610905-1"/>
    </source>
</evidence>
<dbReference type="SUPFAM" id="SSF48208">
    <property type="entry name" value="Six-hairpin glycosidases"/>
    <property type="match status" value="1"/>
</dbReference>
<dbReference type="InterPro" id="IPR052369">
    <property type="entry name" value="UG_Glycosaminoglycan_Hydrolase"/>
</dbReference>
<proteinExistence type="inferred from homology"/>
<gene>
    <name evidence="5" type="ORF">JF259_09145</name>
</gene>
<dbReference type="InterPro" id="IPR012341">
    <property type="entry name" value="6hp_glycosidase-like_sf"/>
</dbReference>
<dbReference type="AlphaFoldDB" id="A0A8J7IFS5"/>
<dbReference type="InterPro" id="IPR010905">
    <property type="entry name" value="Glyco_hydro_88"/>
</dbReference>
<evidence type="ECO:0000256" key="4">
    <source>
        <dbReference type="PIRSR" id="PIRSR610905-2"/>
    </source>
</evidence>
<feature type="binding site" evidence="4">
    <location>
        <position position="261"/>
    </location>
    <ligand>
        <name>substrate</name>
    </ligand>
</feature>
<dbReference type="Gene3D" id="1.50.10.10">
    <property type="match status" value="1"/>
</dbReference>
<feature type="active site" description="Nucleophile" evidence="3">
    <location>
        <position position="124"/>
    </location>
</feature>
<evidence type="ECO:0000313" key="5">
    <source>
        <dbReference type="EMBL" id="MBJ6368252.1"/>
    </source>
</evidence>
<dbReference type="GO" id="GO:0052757">
    <property type="term" value="F:chondroitin hydrolase activity"/>
    <property type="evidence" value="ECO:0007669"/>
    <property type="project" value="TreeGrafter"/>
</dbReference>
<evidence type="ECO:0000256" key="2">
    <source>
        <dbReference type="ARBA" id="ARBA00038358"/>
    </source>
</evidence>
<feature type="binding site" evidence="4">
    <location>
        <position position="376"/>
    </location>
    <ligand>
        <name>substrate</name>
    </ligand>
</feature>
<evidence type="ECO:0000256" key="1">
    <source>
        <dbReference type="ARBA" id="ARBA00022801"/>
    </source>
</evidence>